<keyword evidence="1" id="KW-0812">Transmembrane</keyword>
<dbReference type="Proteomes" id="UP001501000">
    <property type="component" value="Unassembled WGS sequence"/>
</dbReference>
<feature type="transmembrane region" description="Helical" evidence="1">
    <location>
        <begin position="77"/>
        <end position="109"/>
    </location>
</feature>
<name>A0ABP7L773_9ACTN</name>
<sequence>MRPLATGRAGRDSAGMTIDRLAHRWPTFLALALAVVTFADGSPPAGFLASLLVAMPVCYLVFGALRGELRRRRTLGVQLLGLAGFTAVALLALSVSVPLALYVVAAGWLGHAVWDFVHLRSGAVVPRAWAEWCGVVDASGALAIALLA</sequence>
<organism evidence="2 3">
    <name type="scientific">Streptomyces gulbargensis</name>
    <dbReference type="NCBI Taxonomy" id="364901"/>
    <lineage>
        <taxon>Bacteria</taxon>
        <taxon>Bacillati</taxon>
        <taxon>Actinomycetota</taxon>
        <taxon>Actinomycetes</taxon>
        <taxon>Kitasatosporales</taxon>
        <taxon>Streptomycetaceae</taxon>
        <taxon>Streptomyces</taxon>
    </lineage>
</organism>
<proteinExistence type="predicted"/>
<dbReference type="EMBL" id="BAABAJ010000001">
    <property type="protein sequence ID" value="GAA3896217.1"/>
    <property type="molecule type" value="Genomic_DNA"/>
</dbReference>
<keyword evidence="1" id="KW-1133">Transmembrane helix</keyword>
<keyword evidence="3" id="KW-1185">Reference proteome</keyword>
<comment type="caution">
    <text evidence="2">The sequence shown here is derived from an EMBL/GenBank/DDBJ whole genome shotgun (WGS) entry which is preliminary data.</text>
</comment>
<protein>
    <submittedName>
        <fullName evidence="2">Uncharacterized protein</fullName>
    </submittedName>
</protein>
<gene>
    <name evidence="2" type="ORF">GCM10022244_02890</name>
</gene>
<accession>A0ABP7L773</accession>
<evidence type="ECO:0000313" key="3">
    <source>
        <dbReference type="Proteomes" id="UP001501000"/>
    </source>
</evidence>
<reference evidence="3" key="1">
    <citation type="journal article" date="2019" name="Int. J. Syst. Evol. Microbiol.">
        <title>The Global Catalogue of Microorganisms (GCM) 10K type strain sequencing project: providing services to taxonomists for standard genome sequencing and annotation.</title>
        <authorList>
            <consortium name="The Broad Institute Genomics Platform"/>
            <consortium name="The Broad Institute Genome Sequencing Center for Infectious Disease"/>
            <person name="Wu L."/>
            <person name="Ma J."/>
        </authorList>
    </citation>
    <scope>NUCLEOTIDE SEQUENCE [LARGE SCALE GENOMIC DNA]</scope>
    <source>
        <strain evidence="3">JCM 16956</strain>
    </source>
</reference>
<feature type="transmembrane region" description="Helical" evidence="1">
    <location>
        <begin position="45"/>
        <end position="65"/>
    </location>
</feature>
<evidence type="ECO:0000256" key="1">
    <source>
        <dbReference type="SAM" id="Phobius"/>
    </source>
</evidence>
<evidence type="ECO:0000313" key="2">
    <source>
        <dbReference type="EMBL" id="GAA3896217.1"/>
    </source>
</evidence>
<feature type="transmembrane region" description="Helical" evidence="1">
    <location>
        <begin position="21"/>
        <end position="39"/>
    </location>
</feature>
<keyword evidence="1" id="KW-0472">Membrane</keyword>